<reference evidence="2" key="1">
    <citation type="submission" date="2021-01" db="EMBL/GenBank/DDBJ databases">
        <authorList>
            <person name="Corre E."/>
            <person name="Pelletier E."/>
            <person name="Niang G."/>
            <person name="Scheremetjew M."/>
            <person name="Finn R."/>
            <person name="Kale V."/>
            <person name="Holt S."/>
            <person name="Cochrane G."/>
            <person name="Meng A."/>
            <person name="Brown T."/>
            <person name="Cohen L."/>
        </authorList>
    </citation>
    <scope>NUCLEOTIDE SEQUENCE</scope>
    <source>
        <strain evidence="2">CCMP127</strain>
    </source>
</reference>
<dbReference type="InterPro" id="IPR036291">
    <property type="entry name" value="NAD(P)-bd_dom_sf"/>
</dbReference>
<accession>A0A7S3L3P7</accession>
<organism evidence="2">
    <name type="scientific">Amphora coffeiformis</name>
    <dbReference type="NCBI Taxonomy" id="265554"/>
    <lineage>
        <taxon>Eukaryota</taxon>
        <taxon>Sar</taxon>
        <taxon>Stramenopiles</taxon>
        <taxon>Ochrophyta</taxon>
        <taxon>Bacillariophyta</taxon>
        <taxon>Bacillariophyceae</taxon>
        <taxon>Bacillariophycidae</taxon>
        <taxon>Thalassiophysales</taxon>
        <taxon>Catenulaceae</taxon>
        <taxon>Amphora</taxon>
    </lineage>
</organism>
<protein>
    <recommendedName>
        <fullName evidence="1">NAD(P)-binding domain-containing protein</fullName>
    </recommendedName>
</protein>
<evidence type="ECO:0000313" key="2">
    <source>
        <dbReference type="EMBL" id="CAE0410449.1"/>
    </source>
</evidence>
<dbReference type="Gene3D" id="3.40.50.720">
    <property type="entry name" value="NAD(P)-binding Rossmann-like Domain"/>
    <property type="match status" value="1"/>
</dbReference>
<dbReference type="PANTHER" id="PTHR15020:SF11">
    <property type="entry name" value="OS06G0360300 PROTEIN"/>
    <property type="match status" value="1"/>
</dbReference>
<dbReference type="EMBL" id="HBIM01009362">
    <property type="protein sequence ID" value="CAE0410449.1"/>
    <property type="molecule type" value="Transcribed_RNA"/>
</dbReference>
<dbReference type="PANTHER" id="PTHR15020">
    <property type="entry name" value="FLAVIN REDUCTASE-RELATED"/>
    <property type="match status" value="1"/>
</dbReference>
<dbReference type="SUPFAM" id="SSF51735">
    <property type="entry name" value="NAD(P)-binding Rossmann-fold domains"/>
    <property type="match status" value="1"/>
</dbReference>
<evidence type="ECO:0000259" key="1">
    <source>
        <dbReference type="Pfam" id="PF13460"/>
    </source>
</evidence>
<feature type="domain" description="NAD(P)-binding" evidence="1">
    <location>
        <begin position="13"/>
        <end position="227"/>
    </location>
</feature>
<dbReference type="InterPro" id="IPR016040">
    <property type="entry name" value="NAD(P)-bd_dom"/>
</dbReference>
<sequence>MPSKTARTILVVGATGATGKHVVAQLLQSDAKPTVKVIVRSAEKMRQSLSEINVSEISRLVIMEAALLDLSDEEMRQQTSDVDVVISCLGHTMNWKGIYGHPRQLVTDAVRRLTDSLLKNEKKDAKFILMGSDGVAYQGNDDVRPFMERLIISLIRYLIPPHRDNEGAAAYLLSHRELEWVIVRPTDLVDESPTPTYQLYPKPQGSLFGSGTATRSHVAKAMVELATSASLWEQWKFKMPVLVDDKAETKKVK</sequence>
<dbReference type="Pfam" id="PF13460">
    <property type="entry name" value="NAD_binding_10"/>
    <property type="match status" value="1"/>
</dbReference>
<gene>
    <name evidence="2" type="ORF">ACOF00016_LOCUS7925</name>
</gene>
<proteinExistence type="predicted"/>
<dbReference type="AlphaFoldDB" id="A0A7S3L3P7"/>
<name>A0A7S3L3P7_9STRA</name>